<dbReference type="AlphaFoldDB" id="A0A0M2V533"/>
<dbReference type="Proteomes" id="UP000034228">
    <property type="component" value="Unassembled WGS sequence"/>
</dbReference>
<accession>A0A0M2V533</accession>
<dbReference type="SUPFAM" id="SSF54427">
    <property type="entry name" value="NTF2-like"/>
    <property type="match status" value="1"/>
</dbReference>
<proteinExistence type="predicted"/>
<dbReference type="InterPro" id="IPR032710">
    <property type="entry name" value="NTF2-like_dom_sf"/>
</dbReference>
<protein>
    <recommendedName>
        <fullName evidence="1">DUF4440 domain-containing protein</fullName>
    </recommendedName>
</protein>
<reference evidence="2 3" key="1">
    <citation type="submission" date="2015-03" db="EMBL/GenBank/DDBJ databases">
        <title>Draft genome sequences of two protease-producing strains of Arsukibacterium isolated from two cold and alkaline environments.</title>
        <authorList>
            <person name="Lylloff J.E."/>
            <person name="Skov L.B."/>
            <person name="Jepsen M."/>
            <person name="Hallin P.F."/>
            <person name="Sorensen S.J."/>
            <person name="Stougaard P."/>
            <person name="Glaring M.A."/>
        </authorList>
    </citation>
    <scope>NUCLEOTIDE SEQUENCE [LARGE SCALE GENOMIC DNA]</scope>
    <source>
        <strain evidence="2 3">GCM72</strain>
    </source>
</reference>
<dbReference type="Pfam" id="PF14534">
    <property type="entry name" value="DUF4440"/>
    <property type="match status" value="1"/>
</dbReference>
<comment type="caution">
    <text evidence="2">The sequence shown here is derived from an EMBL/GenBank/DDBJ whole genome shotgun (WGS) entry which is preliminary data.</text>
</comment>
<name>A0A0M2V533_9GAMM</name>
<dbReference type="EMBL" id="LAHO01000014">
    <property type="protein sequence ID" value="KKO44755.1"/>
    <property type="molecule type" value="Genomic_DNA"/>
</dbReference>
<organism evidence="2 3">
    <name type="scientific">Arsukibacterium ikkense</name>
    <dbReference type="NCBI Taxonomy" id="336831"/>
    <lineage>
        <taxon>Bacteria</taxon>
        <taxon>Pseudomonadati</taxon>
        <taxon>Pseudomonadota</taxon>
        <taxon>Gammaproteobacteria</taxon>
        <taxon>Chromatiales</taxon>
        <taxon>Chromatiaceae</taxon>
        <taxon>Arsukibacterium</taxon>
    </lineage>
</organism>
<dbReference type="InterPro" id="IPR027843">
    <property type="entry name" value="DUF4440"/>
</dbReference>
<dbReference type="Gene3D" id="3.10.450.50">
    <property type="match status" value="1"/>
</dbReference>
<evidence type="ECO:0000313" key="2">
    <source>
        <dbReference type="EMBL" id="KKO44755.1"/>
    </source>
</evidence>
<evidence type="ECO:0000259" key="1">
    <source>
        <dbReference type="Pfam" id="PF14534"/>
    </source>
</evidence>
<feature type="domain" description="DUF4440" evidence="1">
    <location>
        <begin position="38"/>
        <end position="145"/>
    </location>
</feature>
<dbReference type="STRING" id="336831.WG68_14010"/>
<gene>
    <name evidence="2" type="ORF">WG68_14010</name>
</gene>
<keyword evidence="3" id="KW-1185">Reference proteome</keyword>
<evidence type="ECO:0000313" key="3">
    <source>
        <dbReference type="Proteomes" id="UP000034228"/>
    </source>
</evidence>
<sequence>MEGAFSFVVDPNAAATDAKAHSAKTALHFSGLEHPAAKAVTEFHAALKAADASAVKRLLAEDVIIFEGGSVERSRAEYESHHMAADMAFLKDLSVATIEHHVRVQGDSAVSLARSKVSGQFKDKSIDHTGMETMTLQLRGGNWQITHIHWSK</sequence>